<name>A0A1Z5ILP1_9LACO</name>
<keyword evidence="4" id="KW-1185">Reference proteome</keyword>
<reference evidence="3 4" key="1">
    <citation type="submission" date="2015-11" db="EMBL/GenBank/DDBJ databases">
        <title>Draft genome sequences of new species of the genus Lactobacillus isolated from orchardgrass silage.</title>
        <authorList>
            <person name="Tohno M."/>
            <person name="Tanizawa Y."/>
            <person name="Arita M."/>
        </authorList>
    </citation>
    <scope>NUCLEOTIDE SEQUENCE [LARGE SCALE GENOMIC DNA]</scope>
    <source>
        <strain evidence="3 4">IWT140</strain>
    </source>
</reference>
<dbReference type="Pfam" id="PF08862">
    <property type="entry name" value="DUF1829"/>
    <property type="match status" value="1"/>
</dbReference>
<evidence type="ECO:0008006" key="5">
    <source>
        <dbReference type="Google" id="ProtNLM"/>
    </source>
</evidence>
<dbReference type="InterPro" id="IPR014960">
    <property type="entry name" value="DUF1828"/>
</dbReference>
<evidence type="ECO:0000313" key="4">
    <source>
        <dbReference type="Proteomes" id="UP000198430"/>
    </source>
</evidence>
<dbReference type="InterPro" id="IPR014961">
    <property type="entry name" value="DUF1829"/>
</dbReference>
<evidence type="ECO:0000313" key="3">
    <source>
        <dbReference type="EMBL" id="GAX02568.1"/>
    </source>
</evidence>
<proteinExistence type="predicted"/>
<dbReference type="RefSeq" id="WP_089087557.1">
    <property type="nucleotide sequence ID" value="NZ_BCMH01000001.1"/>
</dbReference>
<accession>A0A1Z5ILP1</accession>
<protein>
    <recommendedName>
        <fullName evidence="5">DUF1828 domain-containing protein</fullName>
    </recommendedName>
</protein>
<feature type="domain" description="DUF1828" evidence="1">
    <location>
        <begin position="31"/>
        <end position="120"/>
    </location>
</feature>
<comment type="caution">
    <text evidence="3">The sequence shown here is derived from an EMBL/GenBank/DDBJ whole genome shotgun (WGS) entry which is preliminary data.</text>
</comment>
<dbReference type="Proteomes" id="UP000198430">
    <property type="component" value="Unassembled WGS sequence"/>
</dbReference>
<sequence>MDTNKLLDDYTKWLRSQYSIKKIDISDEITTPFTNMIGDNMRIYVTPISNNRIRLSDDGTTLEDLLLYGIDINSTSRKQMIDRIKHHFSVDLLEDVLSVTGTAPEFPMMKQNLISAMIQINDLSNTKKENVENMFFENVYAFLEKEDFGGLPNHSFEGRSGVDYKINYTIPAHKKKPLRMIDFQRKINFNDTVINAYKFRDIMSSADKDSKQTTYSIIYDGTTHNVSSKTEKIAVDANIKLIPWENKDDILLLK</sequence>
<dbReference type="Pfam" id="PF08861">
    <property type="entry name" value="DUF1828"/>
    <property type="match status" value="1"/>
</dbReference>
<feature type="domain" description="DUF1829" evidence="2">
    <location>
        <begin position="158"/>
        <end position="247"/>
    </location>
</feature>
<dbReference type="EMBL" id="BCMH01000001">
    <property type="protein sequence ID" value="GAX02568.1"/>
    <property type="molecule type" value="Genomic_DNA"/>
</dbReference>
<gene>
    <name evidence="3" type="ORF">IWT140_00165</name>
</gene>
<evidence type="ECO:0000259" key="1">
    <source>
        <dbReference type="Pfam" id="PF08861"/>
    </source>
</evidence>
<dbReference type="AlphaFoldDB" id="A0A1Z5ILP1"/>
<organism evidence="3 4">
    <name type="scientific">Secundilactobacillus pentosiphilus</name>
    <dbReference type="NCBI Taxonomy" id="1714682"/>
    <lineage>
        <taxon>Bacteria</taxon>
        <taxon>Bacillati</taxon>
        <taxon>Bacillota</taxon>
        <taxon>Bacilli</taxon>
        <taxon>Lactobacillales</taxon>
        <taxon>Lactobacillaceae</taxon>
        <taxon>Secundilactobacillus</taxon>
    </lineage>
</organism>
<evidence type="ECO:0000259" key="2">
    <source>
        <dbReference type="Pfam" id="PF08862"/>
    </source>
</evidence>